<evidence type="ECO:0000256" key="4">
    <source>
        <dbReference type="ARBA" id="ARBA00022692"/>
    </source>
</evidence>
<keyword evidence="3" id="KW-1134">Transmembrane beta strand</keyword>
<keyword evidence="11" id="KW-1185">Reference proteome</keyword>
<proteinExistence type="predicted"/>
<evidence type="ECO:0000256" key="6">
    <source>
        <dbReference type="ARBA" id="ARBA00023136"/>
    </source>
</evidence>
<keyword evidence="6" id="KW-0472">Membrane</keyword>
<keyword evidence="2" id="KW-0813">Transport</keyword>
<dbReference type="SUPFAM" id="SSF49464">
    <property type="entry name" value="Carboxypeptidase regulatory domain-like"/>
    <property type="match status" value="1"/>
</dbReference>
<dbReference type="Pfam" id="PF13620">
    <property type="entry name" value="CarboxypepD_reg"/>
    <property type="match status" value="1"/>
</dbReference>
<keyword evidence="10" id="KW-0121">Carboxypeptidase</keyword>
<dbReference type="GO" id="GO:0044718">
    <property type="term" value="P:siderophore transmembrane transport"/>
    <property type="evidence" value="ECO:0007669"/>
    <property type="project" value="TreeGrafter"/>
</dbReference>
<comment type="subcellular location">
    <subcellularLocation>
        <location evidence="1">Cell outer membrane</location>
        <topology evidence="1">Multi-pass membrane protein</topology>
    </subcellularLocation>
</comment>
<evidence type="ECO:0000313" key="10">
    <source>
        <dbReference type="EMBL" id="RZU43632.1"/>
    </source>
</evidence>
<dbReference type="OrthoDB" id="97893at2"/>
<keyword evidence="4" id="KW-0812">Transmembrane</keyword>
<accession>A0A4Q7Z044</accession>
<dbReference type="AlphaFoldDB" id="A0A4Q7Z044"/>
<evidence type="ECO:0000256" key="7">
    <source>
        <dbReference type="ARBA" id="ARBA00023237"/>
    </source>
</evidence>
<evidence type="ECO:0000256" key="2">
    <source>
        <dbReference type="ARBA" id="ARBA00022448"/>
    </source>
</evidence>
<evidence type="ECO:0000313" key="11">
    <source>
        <dbReference type="Proteomes" id="UP000292958"/>
    </source>
</evidence>
<dbReference type="InterPro" id="IPR039426">
    <property type="entry name" value="TonB-dep_rcpt-like"/>
</dbReference>
<feature type="chain" id="PRO_5020452006" evidence="8">
    <location>
        <begin position="23"/>
        <end position="999"/>
    </location>
</feature>
<organism evidence="10 11">
    <name type="scientific">Edaphobacter modestus</name>
    <dbReference type="NCBI Taxonomy" id="388466"/>
    <lineage>
        <taxon>Bacteria</taxon>
        <taxon>Pseudomonadati</taxon>
        <taxon>Acidobacteriota</taxon>
        <taxon>Terriglobia</taxon>
        <taxon>Terriglobales</taxon>
        <taxon>Acidobacteriaceae</taxon>
        <taxon>Edaphobacter</taxon>
    </lineage>
</organism>
<evidence type="ECO:0000256" key="1">
    <source>
        <dbReference type="ARBA" id="ARBA00004571"/>
    </source>
</evidence>
<dbReference type="PANTHER" id="PTHR30069:SF29">
    <property type="entry name" value="HEMOGLOBIN AND HEMOGLOBIN-HAPTOGLOBIN-BINDING PROTEIN 1-RELATED"/>
    <property type="match status" value="1"/>
</dbReference>
<dbReference type="InterPro" id="IPR036942">
    <property type="entry name" value="Beta-barrel_TonB_sf"/>
</dbReference>
<sequence length="999" mass="108716">MKRLVQYAVLVALTLITIFSRAQVDSTQLNGTVNDQSGAPIREARVRVVLEDSQVTRTTATGEHGNYTIPALPIGLYTISFEKTGFATTRIEHVQQTAGNVRTLDITLHVQSVSETVEVIDTVADLDKTTATFGGTVSGEQVRNIPLNGRNWATLETLAPGAIDSGSGLQSSIRFAGNGIDDNNYRLDGVDASGVMKQALKSALRLQISSDAIAEFKVDSAVYTAENGGSAGGQVSVVSKSGSNQFHGKVFDFLRNDIFDARSPLNPTTSKKPAFHLNQYGTDLGGPIIRDRTFFFASYEGFRQVLGGVPQVGLVPSALFRQKVASLSAPLQAIITAYPTGQSPSGDKEGYADNYTSYAASPVKEDSGLGRIDHHINEKNSIYVRYNTDQGSSTSPLNAVGQSIEVDASVHNAVIDYLHVFTPRLINEAKFGLNRNTYHQNQVTGLPINFSFGGGFTSLGETIYKQQVSTTFSYLDTVIWTLNRHTLKFGVDVRRVQFNEANTADGTASWTSLDNFLSNTLNSFQATAPLPDRGLRKTQIAAYAQDEWKFSSNVTVNAGVRYGFFQPFSLAHGLSNPFDIQVCGGYCRPGSPFSYSNYLNFDPRLAITWSPSGSQGNMVFRVGYGMYHGESELADQDSPAVNDEPSITFQSSATQAYAYPIDPSLIPTTGLAVTPRSMSLHHPDSYVQNWTASMQNQWPGKVVSTVSYLGAKGTHLFRRTYGNVFDPALGKNPLAPAFPSQVDTKTQEGASSFNALQVNVKREVHNGMFLAGNYMWSHAINDGSVGAGESNSAQNVVCFQCERGSSDFDVRNSGNISLLYELPFGRGRRFLNQNRLADVLIGGWEFTDLLNYRSGLPVNIVVSRSNAALPDHNNVNQRPDLVPGQPLYFANRSIKQWFNPSAFAVPVNGTWGNAPRDYGRGPILWQDDLALDKNFNLVERCVLNFRAEAFNIFNRAQYGNPNATFGAGNFGTITTTANATGLIGTGTPRVMQFAASISF</sequence>
<evidence type="ECO:0000256" key="8">
    <source>
        <dbReference type="SAM" id="SignalP"/>
    </source>
</evidence>
<dbReference type="InterPro" id="IPR057601">
    <property type="entry name" value="Oar-like_b-barrel"/>
</dbReference>
<dbReference type="GO" id="GO:0004180">
    <property type="term" value="F:carboxypeptidase activity"/>
    <property type="evidence" value="ECO:0007669"/>
    <property type="project" value="UniProtKB-KW"/>
</dbReference>
<evidence type="ECO:0000259" key="9">
    <source>
        <dbReference type="Pfam" id="PF25183"/>
    </source>
</evidence>
<keyword evidence="5 8" id="KW-0732">Signal</keyword>
<dbReference type="PANTHER" id="PTHR30069">
    <property type="entry name" value="TONB-DEPENDENT OUTER MEMBRANE RECEPTOR"/>
    <property type="match status" value="1"/>
</dbReference>
<gene>
    <name evidence="10" type="ORF">BDD14_5311</name>
</gene>
<dbReference type="Gene3D" id="2.40.170.20">
    <property type="entry name" value="TonB-dependent receptor, beta-barrel domain"/>
    <property type="match status" value="1"/>
</dbReference>
<evidence type="ECO:0000256" key="3">
    <source>
        <dbReference type="ARBA" id="ARBA00022452"/>
    </source>
</evidence>
<feature type="domain" description="TonB-dependent transporter Oar-like beta-barrel" evidence="9">
    <location>
        <begin position="238"/>
        <end position="992"/>
    </location>
</feature>
<keyword evidence="10" id="KW-0645">Protease</keyword>
<dbReference type="Gene3D" id="2.60.40.1120">
    <property type="entry name" value="Carboxypeptidase-like, regulatory domain"/>
    <property type="match status" value="1"/>
</dbReference>
<feature type="signal peptide" evidence="8">
    <location>
        <begin position="1"/>
        <end position="22"/>
    </location>
</feature>
<dbReference type="Proteomes" id="UP000292958">
    <property type="component" value="Unassembled WGS sequence"/>
</dbReference>
<dbReference type="InterPro" id="IPR008969">
    <property type="entry name" value="CarboxyPept-like_regulatory"/>
</dbReference>
<reference evidence="10 11" key="1">
    <citation type="submission" date="2019-02" db="EMBL/GenBank/DDBJ databases">
        <title>Genomic Encyclopedia of Archaeal and Bacterial Type Strains, Phase II (KMG-II): from individual species to whole genera.</title>
        <authorList>
            <person name="Goeker M."/>
        </authorList>
    </citation>
    <scope>NUCLEOTIDE SEQUENCE [LARGE SCALE GENOMIC DNA]</scope>
    <source>
        <strain evidence="10 11">DSM 18101</strain>
    </source>
</reference>
<evidence type="ECO:0000256" key="5">
    <source>
        <dbReference type="ARBA" id="ARBA00022729"/>
    </source>
</evidence>
<dbReference type="GO" id="GO:0009279">
    <property type="term" value="C:cell outer membrane"/>
    <property type="evidence" value="ECO:0007669"/>
    <property type="project" value="UniProtKB-SubCell"/>
</dbReference>
<protein>
    <submittedName>
        <fullName evidence="10">Carboxypeptidase family protein</fullName>
    </submittedName>
</protein>
<keyword evidence="7" id="KW-0998">Cell outer membrane</keyword>
<comment type="caution">
    <text evidence="10">The sequence shown here is derived from an EMBL/GenBank/DDBJ whole genome shotgun (WGS) entry which is preliminary data.</text>
</comment>
<dbReference type="SUPFAM" id="SSF56935">
    <property type="entry name" value="Porins"/>
    <property type="match status" value="1"/>
</dbReference>
<name>A0A4Q7Z044_9BACT</name>
<dbReference type="EMBL" id="SHKW01000001">
    <property type="protein sequence ID" value="RZU43632.1"/>
    <property type="molecule type" value="Genomic_DNA"/>
</dbReference>
<keyword evidence="10" id="KW-0378">Hydrolase</keyword>
<dbReference type="GO" id="GO:0015344">
    <property type="term" value="F:siderophore uptake transmembrane transporter activity"/>
    <property type="evidence" value="ECO:0007669"/>
    <property type="project" value="TreeGrafter"/>
</dbReference>
<dbReference type="Pfam" id="PF25183">
    <property type="entry name" value="OMP_b-brl_4"/>
    <property type="match status" value="1"/>
</dbReference>